<evidence type="ECO:0000313" key="5">
    <source>
        <dbReference type="EMBL" id="MFC6670323.1"/>
    </source>
</evidence>
<dbReference type="NCBIfam" id="TIGR03421">
    <property type="entry name" value="FeS_CyaY"/>
    <property type="match status" value="1"/>
</dbReference>
<dbReference type="HAMAP" id="MF_00142">
    <property type="entry name" value="CyaY"/>
    <property type="match status" value="1"/>
</dbReference>
<dbReference type="SMART" id="SM01219">
    <property type="entry name" value="Frataxin_Cyay"/>
    <property type="match status" value="1"/>
</dbReference>
<evidence type="ECO:0000313" key="6">
    <source>
        <dbReference type="Proteomes" id="UP001596422"/>
    </source>
</evidence>
<sequence length="107" mass="11909">MTESEFNDRVDETLGTIEEILDEADSDLDYESQGGMLTVKCENGSQVIFTRQPPVTQLWVAARNGGFHFDFDAGSGRWLRDSDGAPLAEVLAEIFRLQAGEDFAFPF</sequence>
<dbReference type="InterPro" id="IPR036524">
    <property type="entry name" value="Frataxin/CyaY_sf"/>
</dbReference>
<dbReference type="EMBL" id="JBHSWE010000001">
    <property type="protein sequence ID" value="MFC6670323.1"/>
    <property type="molecule type" value="Genomic_DNA"/>
</dbReference>
<gene>
    <name evidence="4 5" type="primary">cyaY</name>
    <name evidence="5" type="ORF">ACFQDL_09710</name>
</gene>
<keyword evidence="6" id="KW-1185">Reference proteome</keyword>
<proteinExistence type="inferred from homology"/>
<keyword evidence="2 4" id="KW-0479">Metal-binding</keyword>
<evidence type="ECO:0000256" key="4">
    <source>
        <dbReference type="HAMAP-Rule" id="MF_00142"/>
    </source>
</evidence>
<dbReference type="Pfam" id="PF01491">
    <property type="entry name" value="Frataxin_Cyay"/>
    <property type="match status" value="1"/>
</dbReference>
<evidence type="ECO:0000256" key="1">
    <source>
        <dbReference type="ARBA" id="ARBA00008183"/>
    </source>
</evidence>
<organism evidence="5 6">
    <name type="scientific">Marinobacterium aestuariivivens</name>
    <dbReference type="NCBI Taxonomy" id="1698799"/>
    <lineage>
        <taxon>Bacteria</taxon>
        <taxon>Pseudomonadati</taxon>
        <taxon>Pseudomonadota</taxon>
        <taxon>Gammaproteobacteria</taxon>
        <taxon>Oceanospirillales</taxon>
        <taxon>Oceanospirillaceae</taxon>
        <taxon>Marinobacterium</taxon>
    </lineage>
</organism>
<dbReference type="InterPro" id="IPR002908">
    <property type="entry name" value="Frataxin/CyaY"/>
</dbReference>
<name>A0ABW1ZYQ1_9GAMM</name>
<dbReference type="SUPFAM" id="SSF55387">
    <property type="entry name" value="Frataxin/Nqo15-like"/>
    <property type="match status" value="1"/>
</dbReference>
<dbReference type="Gene3D" id="3.30.920.10">
    <property type="entry name" value="Frataxin/CyaY"/>
    <property type="match status" value="1"/>
</dbReference>
<reference evidence="6" key="1">
    <citation type="journal article" date="2019" name="Int. J. Syst. Evol. Microbiol.">
        <title>The Global Catalogue of Microorganisms (GCM) 10K type strain sequencing project: providing services to taxonomists for standard genome sequencing and annotation.</title>
        <authorList>
            <consortium name="The Broad Institute Genomics Platform"/>
            <consortium name="The Broad Institute Genome Sequencing Center for Infectious Disease"/>
            <person name="Wu L."/>
            <person name="Ma J."/>
        </authorList>
    </citation>
    <scope>NUCLEOTIDE SEQUENCE [LARGE SCALE GENOMIC DNA]</scope>
    <source>
        <strain evidence="6">NBRC 111756</strain>
    </source>
</reference>
<comment type="caution">
    <text evidence="5">The sequence shown here is derived from an EMBL/GenBank/DDBJ whole genome shotgun (WGS) entry which is preliminary data.</text>
</comment>
<evidence type="ECO:0000256" key="2">
    <source>
        <dbReference type="ARBA" id="ARBA00022723"/>
    </source>
</evidence>
<accession>A0ABW1ZYQ1</accession>
<keyword evidence="3 4" id="KW-0408">Iron</keyword>
<comment type="similarity">
    <text evidence="1 4">Belongs to the frataxin family.</text>
</comment>
<evidence type="ECO:0000256" key="3">
    <source>
        <dbReference type="ARBA" id="ARBA00023004"/>
    </source>
</evidence>
<protein>
    <recommendedName>
        <fullName evidence="4">Iron-sulfur cluster assembly protein CyaY</fullName>
    </recommendedName>
</protein>
<dbReference type="PROSITE" id="PS50810">
    <property type="entry name" value="FRATAXIN_2"/>
    <property type="match status" value="1"/>
</dbReference>
<dbReference type="RefSeq" id="WP_379908826.1">
    <property type="nucleotide sequence ID" value="NZ_JBHSWE010000001.1"/>
</dbReference>
<dbReference type="InterPro" id="IPR047584">
    <property type="entry name" value="CyaY"/>
</dbReference>
<comment type="function">
    <text evidence="4">Involved in iron-sulfur (Fe-S) cluster assembly. May act as a regulator of Fe-S biogenesis.</text>
</comment>
<dbReference type="Proteomes" id="UP001596422">
    <property type="component" value="Unassembled WGS sequence"/>
</dbReference>
<dbReference type="PANTHER" id="PTHR16821">
    <property type="entry name" value="FRATAXIN"/>
    <property type="match status" value="1"/>
</dbReference>
<dbReference type="PANTHER" id="PTHR16821:SF2">
    <property type="entry name" value="FRATAXIN, MITOCHONDRIAL"/>
    <property type="match status" value="1"/>
</dbReference>